<dbReference type="SUPFAM" id="SSF52540">
    <property type="entry name" value="P-loop containing nucleoside triphosphate hydrolases"/>
    <property type="match status" value="2"/>
</dbReference>
<gene>
    <name evidence="6" type="ORF">GCM10007368_33500</name>
</gene>
<evidence type="ECO:0000256" key="1">
    <source>
        <dbReference type="ARBA" id="ARBA00022737"/>
    </source>
</evidence>
<feature type="domain" description="ABC transporter" evidence="5">
    <location>
        <begin position="323"/>
        <end position="545"/>
    </location>
</feature>
<keyword evidence="4" id="KW-0175">Coiled coil</keyword>
<feature type="domain" description="ABC transporter" evidence="5">
    <location>
        <begin position="10"/>
        <end position="242"/>
    </location>
</feature>
<dbReference type="PANTHER" id="PTHR19211">
    <property type="entry name" value="ATP-BINDING TRANSPORT PROTEIN-RELATED"/>
    <property type="match status" value="1"/>
</dbReference>
<reference evidence="7" key="1">
    <citation type="journal article" date="2019" name="Int. J. Syst. Evol. Microbiol.">
        <title>The Global Catalogue of Microorganisms (GCM) 10K type strain sequencing project: providing services to taxonomists for standard genome sequencing and annotation.</title>
        <authorList>
            <consortium name="The Broad Institute Genomics Platform"/>
            <consortium name="The Broad Institute Genome Sequencing Center for Infectious Disease"/>
            <person name="Wu L."/>
            <person name="Ma J."/>
        </authorList>
    </citation>
    <scope>NUCLEOTIDE SEQUENCE [LARGE SCALE GENOMIC DNA]</scope>
    <source>
        <strain evidence="7">CCM 8653</strain>
    </source>
</reference>
<dbReference type="Pfam" id="PF00005">
    <property type="entry name" value="ABC_tran"/>
    <property type="match status" value="2"/>
</dbReference>
<evidence type="ECO:0000256" key="4">
    <source>
        <dbReference type="SAM" id="Coils"/>
    </source>
</evidence>
<evidence type="ECO:0000313" key="7">
    <source>
        <dbReference type="Proteomes" id="UP000632535"/>
    </source>
</evidence>
<accession>A0ABQ2BBJ1</accession>
<dbReference type="InterPro" id="IPR003593">
    <property type="entry name" value="AAA+_ATPase"/>
</dbReference>
<evidence type="ECO:0000313" key="6">
    <source>
        <dbReference type="EMBL" id="GGI10893.1"/>
    </source>
</evidence>
<dbReference type="RefSeq" id="WP_188524850.1">
    <property type="nucleotide sequence ID" value="NZ_BMDG01000012.1"/>
</dbReference>
<proteinExistence type="predicted"/>
<dbReference type="PROSITE" id="PS50893">
    <property type="entry name" value="ABC_TRANSPORTER_2"/>
    <property type="match status" value="2"/>
</dbReference>
<dbReference type="EMBL" id="BMDG01000012">
    <property type="protein sequence ID" value="GGI10893.1"/>
    <property type="molecule type" value="Genomic_DNA"/>
</dbReference>
<name>A0ABQ2BBJ1_9MICO</name>
<dbReference type="InterPro" id="IPR050611">
    <property type="entry name" value="ABCF"/>
</dbReference>
<keyword evidence="2" id="KW-0547">Nucleotide-binding</keyword>
<keyword evidence="1" id="KW-0677">Repeat</keyword>
<dbReference type="PANTHER" id="PTHR19211:SF6">
    <property type="entry name" value="BLL7188 PROTEIN"/>
    <property type="match status" value="1"/>
</dbReference>
<keyword evidence="7" id="KW-1185">Reference proteome</keyword>
<evidence type="ECO:0000259" key="5">
    <source>
        <dbReference type="PROSITE" id="PS50893"/>
    </source>
</evidence>
<feature type="coiled-coil region" evidence="4">
    <location>
        <begin position="238"/>
        <end position="265"/>
    </location>
</feature>
<sequence length="545" mass="58981">MRHHGQPPSVVCTGLGFSWPDGAPVLDSLTTTVPAGRTSLVGLNGAGKSTFLRLVAGELSPTSGTVRVEGDVGYLPQDLALDTGLRVDEALGIAEQRAALHAVDRGDVREEHLATIGTDWDVEEHAVAVLGRLGLDGLGLDRTTGEISGGEAVLLRLAAVLLARPDVLLLDEPTNSLDTTARARLYDVVADFPGTLVVASHDRGLLERVDHVGELRDGVLTWYGGNLTAYEEAVAAQQEAARRDLRDAESHLRKQRRELADAQVKLARRRRYGQKMWDTKREPKVVMGERKRQAQVAAGKHRIMHEGQVDDARARRDEAESAVRDDDAIRVDLPDTAVPARRTVLTVRDAVLPYGVRATGELLVRGPERVALVGRNGAGKTTLLRALAGEVRPSAGTARAHVPLRFLPQRLDLLDDELSVAENVGRFAPGAGVNDVRAALARFEFRGRAADQEVGTLSGGERFRATLAALLLARPAPQLLLLDEPTNNLDLTSRHRLTTALESFRGALVVVSHDQEFLRSVGVERWLLLDAGLSELRPDDPDLAG</sequence>
<keyword evidence="3" id="KW-0067">ATP-binding</keyword>
<evidence type="ECO:0000256" key="3">
    <source>
        <dbReference type="ARBA" id="ARBA00022840"/>
    </source>
</evidence>
<dbReference type="PROSITE" id="PS00211">
    <property type="entry name" value="ABC_TRANSPORTER_1"/>
    <property type="match status" value="1"/>
</dbReference>
<protein>
    <submittedName>
        <fullName evidence="6">ABC transporter</fullName>
    </submittedName>
</protein>
<dbReference type="SMART" id="SM00382">
    <property type="entry name" value="AAA"/>
    <property type="match status" value="2"/>
</dbReference>
<dbReference type="Gene3D" id="3.40.50.300">
    <property type="entry name" value="P-loop containing nucleotide triphosphate hydrolases"/>
    <property type="match status" value="2"/>
</dbReference>
<dbReference type="InterPro" id="IPR003439">
    <property type="entry name" value="ABC_transporter-like_ATP-bd"/>
</dbReference>
<evidence type="ECO:0000256" key="2">
    <source>
        <dbReference type="ARBA" id="ARBA00022741"/>
    </source>
</evidence>
<comment type="caution">
    <text evidence="6">The sequence shown here is derived from an EMBL/GenBank/DDBJ whole genome shotgun (WGS) entry which is preliminary data.</text>
</comment>
<dbReference type="Proteomes" id="UP000632535">
    <property type="component" value="Unassembled WGS sequence"/>
</dbReference>
<dbReference type="InterPro" id="IPR017871">
    <property type="entry name" value="ABC_transporter-like_CS"/>
</dbReference>
<organism evidence="6 7">
    <name type="scientific">Isoptericola cucumis</name>
    <dbReference type="NCBI Taxonomy" id="1776856"/>
    <lineage>
        <taxon>Bacteria</taxon>
        <taxon>Bacillati</taxon>
        <taxon>Actinomycetota</taxon>
        <taxon>Actinomycetes</taxon>
        <taxon>Micrococcales</taxon>
        <taxon>Promicromonosporaceae</taxon>
        <taxon>Isoptericola</taxon>
    </lineage>
</organism>
<dbReference type="InterPro" id="IPR027417">
    <property type="entry name" value="P-loop_NTPase"/>
</dbReference>